<sequence>MAPNHSDQPSTTTPGSTTPGSTDPGSLVPLGDNSASQNIVDNARGSAGGFDMGSDRAIANPPNWNAQASQELYNGAVNNNDPGTAEATGHAWSHHGSELKAASDHLYNAISELGNAWVGRGAAGAQGALVAIANSGSQASEAANTMSDRLARQASAAAEVKKMPAPKDFDPKQAMAAALAGGPAALLADQKAQSDAANDVKAQQVAFFNAYTKSMSEVDSSTPSFGPESLGMQPTGSHNSISFNAVSAVGNAGPVQGLGGGAGNAIFASNGAGFGGHGGVFDAQHAAFGPNSGHGAAAGFAGHEAAAAVGGDGSAGPGGAGGTAGTTPGGTATGAGTVPGGGHTGGGSSSNPLSKIGMGLGIGGAAGGLGALASRALGKGNRSGAKSQNETSLASADGQAQSAASAQAPQQGLVSSAGTIGGQTPPPPGMGGMGGGMAPHGAQGEQDEEHTHASFLIEADPDAAFGANEATPPPVIGAWSEDDENR</sequence>
<feature type="compositionally biased region" description="Low complexity" evidence="1">
    <location>
        <begin position="392"/>
        <end position="411"/>
    </location>
</feature>
<evidence type="ECO:0000313" key="3">
    <source>
        <dbReference type="Proteomes" id="UP001304298"/>
    </source>
</evidence>
<organism evidence="2 3">
    <name type="scientific">Amycolatopsis heterodermiae</name>
    <dbReference type="NCBI Taxonomy" id="3110235"/>
    <lineage>
        <taxon>Bacteria</taxon>
        <taxon>Bacillati</taxon>
        <taxon>Actinomycetota</taxon>
        <taxon>Actinomycetes</taxon>
        <taxon>Pseudonocardiales</taxon>
        <taxon>Pseudonocardiaceae</taxon>
        <taxon>Amycolatopsis</taxon>
    </lineage>
</organism>
<dbReference type="InterPro" id="IPR038332">
    <property type="entry name" value="PPE_sf"/>
</dbReference>
<dbReference type="RefSeq" id="WP_323324454.1">
    <property type="nucleotide sequence ID" value="NZ_JAYFSI010000001.1"/>
</dbReference>
<feature type="compositionally biased region" description="Low complexity" evidence="1">
    <location>
        <begin position="9"/>
        <end position="26"/>
    </location>
</feature>
<keyword evidence="3" id="KW-1185">Reference proteome</keyword>
<dbReference type="EMBL" id="JAYFSI010000001">
    <property type="protein sequence ID" value="MEA5359233.1"/>
    <property type="molecule type" value="Genomic_DNA"/>
</dbReference>
<reference evidence="2 3" key="1">
    <citation type="submission" date="2023-12" db="EMBL/GenBank/DDBJ databases">
        <title>Amycolatopsis sp. V23-08.</title>
        <authorList>
            <person name="Somphong A."/>
        </authorList>
    </citation>
    <scope>NUCLEOTIDE SEQUENCE [LARGE SCALE GENOMIC DNA]</scope>
    <source>
        <strain evidence="2 3">V23-08</strain>
    </source>
</reference>
<name>A0ABU5QZ81_9PSEU</name>
<feature type="region of interest" description="Disordered" evidence="1">
    <location>
        <begin position="1"/>
        <end position="62"/>
    </location>
</feature>
<evidence type="ECO:0000256" key="1">
    <source>
        <dbReference type="SAM" id="MobiDB-lite"/>
    </source>
</evidence>
<protein>
    <recommendedName>
        <fullName evidence="4">PPE family protein</fullName>
    </recommendedName>
</protein>
<feature type="region of interest" description="Disordered" evidence="1">
    <location>
        <begin position="311"/>
        <end position="352"/>
    </location>
</feature>
<feature type="region of interest" description="Disordered" evidence="1">
    <location>
        <begin position="379"/>
        <end position="486"/>
    </location>
</feature>
<feature type="compositionally biased region" description="Gly residues" evidence="1">
    <location>
        <begin position="311"/>
        <end position="348"/>
    </location>
</feature>
<accession>A0ABU5QZ81</accession>
<dbReference type="Gene3D" id="1.20.1260.20">
    <property type="entry name" value="PPE superfamily"/>
    <property type="match status" value="1"/>
</dbReference>
<evidence type="ECO:0008006" key="4">
    <source>
        <dbReference type="Google" id="ProtNLM"/>
    </source>
</evidence>
<comment type="caution">
    <text evidence="2">The sequence shown here is derived from an EMBL/GenBank/DDBJ whole genome shotgun (WGS) entry which is preliminary data.</text>
</comment>
<gene>
    <name evidence="2" type="ORF">VA596_06775</name>
</gene>
<proteinExistence type="predicted"/>
<evidence type="ECO:0000313" key="2">
    <source>
        <dbReference type="EMBL" id="MEA5359233.1"/>
    </source>
</evidence>
<dbReference type="Proteomes" id="UP001304298">
    <property type="component" value="Unassembled WGS sequence"/>
</dbReference>